<dbReference type="SUPFAM" id="SSF47384">
    <property type="entry name" value="Homodimeric domain of signal transducing histidine kinase"/>
    <property type="match status" value="1"/>
</dbReference>
<evidence type="ECO:0000256" key="6">
    <source>
        <dbReference type="ARBA" id="ARBA00023012"/>
    </source>
</evidence>
<dbReference type="CDD" id="cd00082">
    <property type="entry name" value="HisKA"/>
    <property type="match status" value="1"/>
</dbReference>
<dbReference type="Pfam" id="PF02518">
    <property type="entry name" value="HATPase_c"/>
    <property type="match status" value="1"/>
</dbReference>
<feature type="transmembrane region" description="Helical" evidence="7">
    <location>
        <begin position="9"/>
        <end position="32"/>
    </location>
</feature>
<dbReference type="InterPro" id="IPR050736">
    <property type="entry name" value="Sensor_HK_Regulatory"/>
</dbReference>
<dbReference type="SMART" id="SM00388">
    <property type="entry name" value="HisKA"/>
    <property type="match status" value="1"/>
</dbReference>
<protein>
    <recommendedName>
        <fullName evidence="2">histidine kinase</fullName>
        <ecNumber evidence="2">2.7.13.3</ecNumber>
    </recommendedName>
</protein>
<name>A0A8J7Z838_9CYAN</name>
<dbReference type="AlphaFoldDB" id="A0A8J7Z838"/>
<dbReference type="PROSITE" id="PS50109">
    <property type="entry name" value="HIS_KIN"/>
    <property type="match status" value="1"/>
</dbReference>
<comment type="caution">
    <text evidence="9">The sequence shown here is derived from an EMBL/GenBank/DDBJ whole genome shotgun (WGS) entry which is preliminary data.</text>
</comment>
<evidence type="ECO:0000313" key="10">
    <source>
        <dbReference type="Proteomes" id="UP000646053"/>
    </source>
</evidence>
<dbReference type="EMBL" id="WVIE01000007">
    <property type="protein sequence ID" value="NDJ17235.1"/>
    <property type="molecule type" value="Genomic_DNA"/>
</dbReference>
<dbReference type="Gene3D" id="3.30.565.10">
    <property type="entry name" value="Histidine kinase-like ATPase, C-terminal domain"/>
    <property type="match status" value="1"/>
</dbReference>
<keyword evidence="6" id="KW-0902">Two-component regulatory system</keyword>
<keyword evidence="7" id="KW-0812">Transmembrane</keyword>
<accession>A0A8J7Z838</accession>
<keyword evidence="7" id="KW-0472">Membrane</keyword>
<dbReference type="EC" id="2.7.13.3" evidence="2"/>
<evidence type="ECO:0000256" key="1">
    <source>
        <dbReference type="ARBA" id="ARBA00000085"/>
    </source>
</evidence>
<dbReference type="SUPFAM" id="SSF55874">
    <property type="entry name" value="ATPase domain of HSP90 chaperone/DNA topoisomerase II/histidine kinase"/>
    <property type="match status" value="1"/>
</dbReference>
<dbReference type="GO" id="GO:0000155">
    <property type="term" value="F:phosphorelay sensor kinase activity"/>
    <property type="evidence" value="ECO:0007669"/>
    <property type="project" value="InterPro"/>
</dbReference>
<feature type="transmembrane region" description="Helical" evidence="7">
    <location>
        <begin position="166"/>
        <end position="191"/>
    </location>
</feature>
<dbReference type="InterPro" id="IPR003594">
    <property type="entry name" value="HATPase_dom"/>
</dbReference>
<dbReference type="CDD" id="cd00075">
    <property type="entry name" value="HATPase"/>
    <property type="match status" value="1"/>
</dbReference>
<proteinExistence type="predicted"/>
<evidence type="ECO:0000256" key="4">
    <source>
        <dbReference type="ARBA" id="ARBA00022679"/>
    </source>
</evidence>
<dbReference type="Gene3D" id="1.10.287.130">
    <property type="match status" value="1"/>
</dbReference>
<comment type="catalytic activity">
    <reaction evidence="1">
        <text>ATP + protein L-histidine = ADP + protein N-phospho-L-histidine.</text>
        <dbReference type="EC" id="2.7.13.3"/>
    </reaction>
</comment>
<organism evidence="9 10">
    <name type="scientific">Myxacorys almedinensis A</name>
    <dbReference type="NCBI Taxonomy" id="2690445"/>
    <lineage>
        <taxon>Bacteria</taxon>
        <taxon>Bacillati</taxon>
        <taxon>Cyanobacteriota</taxon>
        <taxon>Cyanophyceae</taxon>
        <taxon>Leptolyngbyales</taxon>
        <taxon>Leptolyngbyaceae</taxon>
        <taxon>Myxacorys</taxon>
        <taxon>Myxacorys almedinensis</taxon>
    </lineage>
</organism>
<evidence type="ECO:0000256" key="2">
    <source>
        <dbReference type="ARBA" id="ARBA00012438"/>
    </source>
</evidence>
<dbReference type="FunFam" id="3.30.565.10:FF:000006">
    <property type="entry name" value="Sensor histidine kinase WalK"/>
    <property type="match status" value="1"/>
</dbReference>
<dbReference type="InterPro" id="IPR036890">
    <property type="entry name" value="HATPase_C_sf"/>
</dbReference>
<keyword evidence="7" id="KW-1133">Transmembrane helix</keyword>
<feature type="domain" description="Histidine kinase" evidence="8">
    <location>
        <begin position="207"/>
        <end position="424"/>
    </location>
</feature>
<dbReference type="Proteomes" id="UP000646053">
    <property type="component" value="Unassembled WGS sequence"/>
</dbReference>
<sequence>MFDRSRRNLAYWFALSMGSILVAFAGIGYYFIVQEQLRSLDETLYKRTLAIGTGRDIQGTALPDARSNQQAIPFLKNQPSLTGEIAYVRWYNAQGRLVKFVGTPGVAHPSLFQGYQTFTTTPPDGSQKIWLRALTLPVRQDAQSVGYLQVATSLTPLRESLNQARFFLVLGVPVAVGAIALTGWFLGGLALQPTRRSYEQLQRFTADASHELRAPIAAVLSNAQVGLLPPEDPKEQQFRLEQIVDIAKLMSTLVNNLLLLSRHEGHLDPARLTTIDLVELLRSLLSDTTLQARDRTLHLNAQLPDHPIYLNADGELLKQAIVNLLSNALKYTPEGGSLYLRGLTQAGRAVIQVQDTGIGIPETDVPHIFDRFYRVDVARSRQTGGFGLGLAIAQQIIHAHRGRITVTSTLNQGSTFQIELPLKSKPGGKGGASA</sequence>
<dbReference type="PANTHER" id="PTHR43711:SF1">
    <property type="entry name" value="HISTIDINE KINASE 1"/>
    <property type="match status" value="1"/>
</dbReference>
<gene>
    <name evidence="9" type="ORF">GS601_08020</name>
</gene>
<dbReference type="InterPro" id="IPR036097">
    <property type="entry name" value="HisK_dim/P_sf"/>
</dbReference>
<dbReference type="PANTHER" id="PTHR43711">
    <property type="entry name" value="TWO-COMPONENT HISTIDINE KINASE"/>
    <property type="match status" value="1"/>
</dbReference>
<evidence type="ECO:0000256" key="3">
    <source>
        <dbReference type="ARBA" id="ARBA00022553"/>
    </source>
</evidence>
<keyword evidence="5 9" id="KW-0418">Kinase</keyword>
<evidence type="ECO:0000256" key="7">
    <source>
        <dbReference type="SAM" id="Phobius"/>
    </source>
</evidence>
<dbReference type="SMART" id="SM00387">
    <property type="entry name" value="HATPase_c"/>
    <property type="match status" value="1"/>
</dbReference>
<evidence type="ECO:0000313" key="9">
    <source>
        <dbReference type="EMBL" id="NDJ17235.1"/>
    </source>
</evidence>
<dbReference type="RefSeq" id="WP_162422737.1">
    <property type="nucleotide sequence ID" value="NZ_WVIE01000007.1"/>
</dbReference>
<dbReference type="InterPro" id="IPR003661">
    <property type="entry name" value="HisK_dim/P_dom"/>
</dbReference>
<dbReference type="Pfam" id="PF00512">
    <property type="entry name" value="HisKA"/>
    <property type="match status" value="1"/>
</dbReference>
<keyword evidence="4" id="KW-0808">Transferase</keyword>
<reference evidence="9" key="1">
    <citation type="submission" date="2019-12" db="EMBL/GenBank/DDBJ databases">
        <title>High-Quality draft genome sequences of three cyanobacteria isolated from the limestone walls of the Old Cathedral of Coimbra.</title>
        <authorList>
            <person name="Tiago I."/>
            <person name="Soares F."/>
            <person name="Portugal A."/>
        </authorList>
    </citation>
    <scope>NUCLEOTIDE SEQUENCE</scope>
    <source>
        <strain evidence="9">A</strain>
    </source>
</reference>
<dbReference type="PRINTS" id="PR00344">
    <property type="entry name" value="BCTRLSENSOR"/>
</dbReference>
<evidence type="ECO:0000256" key="5">
    <source>
        <dbReference type="ARBA" id="ARBA00022777"/>
    </source>
</evidence>
<keyword evidence="3" id="KW-0597">Phosphoprotein</keyword>
<keyword evidence="10" id="KW-1185">Reference proteome</keyword>
<dbReference type="InterPro" id="IPR005467">
    <property type="entry name" value="His_kinase_dom"/>
</dbReference>
<dbReference type="InterPro" id="IPR004358">
    <property type="entry name" value="Sig_transdc_His_kin-like_C"/>
</dbReference>
<evidence type="ECO:0000259" key="8">
    <source>
        <dbReference type="PROSITE" id="PS50109"/>
    </source>
</evidence>